<dbReference type="Proteomes" id="UP001062846">
    <property type="component" value="Chromosome 10"/>
</dbReference>
<name>A0ACC0LYU1_RHOML</name>
<accession>A0ACC0LYU1</accession>
<proteinExistence type="predicted"/>
<evidence type="ECO:0000313" key="1">
    <source>
        <dbReference type="EMBL" id="KAI8533686.1"/>
    </source>
</evidence>
<protein>
    <submittedName>
        <fullName evidence="1">Uncharacterized protein</fullName>
    </submittedName>
</protein>
<sequence>MECNKDEAIRAKGIAEKKMQINDFEGARKIANKAQQLYPHLENIYQLIMVCNVHCSALNKMWVRDGLYYREHINRALFCQKCTKPFTAYDIGAQSVPLRSNFAQPPFPQQKPTQHQGSFNMGPDKNTGGIPPVHKGSQGNFSNKTMASKPMSKTGSTTEVGGGSTTKVKKDGLANNEGRKEGVRSAKVDAAKPKESRTSTSTNRKRRHKLVVESSEGNDIATSADTEEVVIQENGGSPAGSNSESMGLTIIGDLFAKGSMFHTMKV</sequence>
<gene>
    <name evidence="1" type="ORF">RHMOL_Rhmol10G0028200</name>
</gene>
<reference evidence="1" key="1">
    <citation type="submission" date="2022-02" db="EMBL/GenBank/DDBJ databases">
        <title>Plant Genome Project.</title>
        <authorList>
            <person name="Zhang R.-G."/>
        </authorList>
    </citation>
    <scope>NUCLEOTIDE SEQUENCE</scope>
    <source>
        <strain evidence="1">AT1</strain>
    </source>
</reference>
<comment type="caution">
    <text evidence="1">The sequence shown here is derived from an EMBL/GenBank/DDBJ whole genome shotgun (WGS) entry which is preliminary data.</text>
</comment>
<evidence type="ECO:0000313" key="2">
    <source>
        <dbReference type="Proteomes" id="UP001062846"/>
    </source>
</evidence>
<organism evidence="1 2">
    <name type="scientific">Rhododendron molle</name>
    <name type="common">Chinese azalea</name>
    <name type="synonym">Azalea mollis</name>
    <dbReference type="NCBI Taxonomy" id="49168"/>
    <lineage>
        <taxon>Eukaryota</taxon>
        <taxon>Viridiplantae</taxon>
        <taxon>Streptophyta</taxon>
        <taxon>Embryophyta</taxon>
        <taxon>Tracheophyta</taxon>
        <taxon>Spermatophyta</taxon>
        <taxon>Magnoliopsida</taxon>
        <taxon>eudicotyledons</taxon>
        <taxon>Gunneridae</taxon>
        <taxon>Pentapetalae</taxon>
        <taxon>asterids</taxon>
        <taxon>Ericales</taxon>
        <taxon>Ericaceae</taxon>
        <taxon>Ericoideae</taxon>
        <taxon>Rhodoreae</taxon>
        <taxon>Rhododendron</taxon>
    </lineage>
</organism>
<dbReference type="EMBL" id="CM046397">
    <property type="protein sequence ID" value="KAI8533686.1"/>
    <property type="molecule type" value="Genomic_DNA"/>
</dbReference>
<keyword evidence="2" id="KW-1185">Reference proteome</keyword>